<evidence type="ECO:0000313" key="1">
    <source>
        <dbReference type="EMBL" id="TWW76936.1"/>
    </source>
</evidence>
<comment type="caution">
    <text evidence="1">The sequence shown here is derived from an EMBL/GenBank/DDBJ whole genome shotgun (WGS) entry which is preliminary data.</text>
</comment>
<name>A0A5C6PCL4_9TELE</name>
<dbReference type="Proteomes" id="UP000324091">
    <property type="component" value="Chromosome 12"/>
</dbReference>
<sequence length="100" mass="11011">MLLDSSAPPIHRLTNAAYRLCPFLSVALSGFGVRDWVPDNGKRSPWLAMLTLLSLLLGIPRPWLLALKQVGISAAVLGLGFVFRRASSFVWGIRDRPLVL</sequence>
<accession>A0A5C6PCL4</accession>
<dbReference type="AlphaFoldDB" id="A0A5C6PCL4"/>
<proteinExistence type="predicted"/>
<organism evidence="1 2">
    <name type="scientific">Takifugu flavidus</name>
    <name type="common">sansaifugu</name>
    <dbReference type="NCBI Taxonomy" id="433684"/>
    <lineage>
        <taxon>Eukaryota</taxon>
        <taxon>Metazoa</taxon>
        <taxon>Chordata</taxon>
        <taxon>Craniata</taxon>
        <taxon>Vertebrata</taxon>
        <taxon>Euteleostomi</taxon>
        <taxon>Actinopterygii</taxon>
        <taxon>Neopterygii</taxon>
        <taxon>Teleostei</taxon>
        <taxon>Neoteleostei</taxon>
        <taxon>Acanthomorphata</taxon>
        <taxon>Eupercaria</taxon>
        <taxon>Tetraodontiformes</taxon>
        <taxon>Tetradontoidea</taxon>
        <taxon>Tetraodontidae</taxon>
        <taxon>Takifugu</taxon>
    </lineage>
</organism>
<evidence type="ECO:0000313" key="2">
    <source>
        <dbReference type="Proteomes" id="UP000324091"/>
    </source>
</evidence>
<reference evidence="1 2" key="1">
    <citation type="submission" date="2019-04" db="EMBL/GenBank/DDBJ databases">
        <title>Chromosome genome assembly for Takifugu flavidus.</title>
        <authorList>
            <person name="Xiao S."/>
        </authorList>
    </citation>
    <scope>NUCLEOTIDE SEQUENCE [LARGE SCALE GENOMIC DNA]</scope>
    <source>
        <strain evidence="1">HTHZ2018</strain>
        <tissue evidence="1">Muscle</tissue>
    </source>
</reference>
<keyword evidence="2" id="KW-1185">Reference proteome</keyword>
<protein>
    <submittedName>
        <fullName evidence="1">Uncharacterized protein</fullName>
    </submittedName>
</protein>
<dbReference type="EMBL" id="RHFK02000004">
    <property type="protein sequence ID" value="TWW76936.1"/>
    <property type="molecule type" value="Genomic_DNA"/>
</dbReference>
<gene>
    <name evidence="1" type="ORF">D4764_12G0003260</name>
</gene>